<name>A0A9Q0H753_9MAGN</name>
<dbReference type="EMBL" id="JAMYWD010000010">
    <property type="protein sequence ID" value="KAJ4959350.1"/>
    <property type="molecule type" value="Genomic_DNA"/>
</dbReference>
<protein>
    <submittedName>
        <fullName evidence="1">Uncharacterized protein</fullName>
    </submittedName>
</protein>
<organism evidence="1 2">
    <name type="scientific">Protea cynaroides</name>
    <dbReference type="NCBI Taxonomy" id="273540"/>
    <lineage>
        <taxon>Eukaryota</taxon>
        <taxon>Viridiplantae</taxon>
        <taxon>Streptophyta</taxon>
        <taxon>Embryophyta</taxon>
        <taxon>Tracheophyta</taxon>
        <taxon>Spermatophyta</taxon>
        <taxon>Magnoliopsida</taxon>
        <taxon>Proteales</taxon>
        <taxon>Proteaceae</taxon>
        <taxon>Protea</taxon>
    </lineage>
</organism>
<dbReference type="AlphaFoldDB" id="A0A9Q0H753"/>
<gene>
    <name evidence="1" type="ORF">NE237_026461</name>
</gene>
<dbReference type="Proteomes" id="UP001141806">
    <property type="component" value="Unassembled WGS sequence"/>
</dbReference>
<accession>A0A9Q0H753</accession>
<reference evidence="1" key="1">
    <citation type="journal article" date="2023" name="Plant J.">
        <title>The genome of the king protea, Protea cynaroides.</title>
        <authorList>
            <person name="Chang J."/>
            <person name="Duong T.A."/>
            <person name="Schoeman C."/>
            <person name="Ma X."/>
            <person name="Roodt D."/>
            <person name="Barker N."/>
            <person name="Li Z."/>
            <person name="Van de Peer Y."/>
            <person name="Mizrachi E."/>
        </authorList>
    </citation>
    <scope>NUCLEOTIDE SEQUENCE</scope>
    <source>
        <tissue evidence="1">Young leaves</tissue>
    </source>
</reference>
<evidence type="ECO:0000313" key="1">
    <source>
        <dbReference type="EMBL" id="KAJ4959350.1"/>
    </source>
</evidence>
<sequence>MLGFGLRIGIGIVVEFGEQGILEVRSPAWGVRKRQGFVEDGGFVEGKGFDRAEGMQNGRLEQADSQGASDGWWSQRIRFKHVTSRAAEASEYHERTRREIHG</sequence>
<keyword evidence="2" id="KW-1185">Reference proteome</keyword>
<proteinExistence type="predicted"/>
<comment type="caution">
    <text evidence="1">The sequence shown here is derived from an EMBL/GenBank/DDBJ whole genome shotgun (WGS) entry which is preliminary data.</text>
</comment>
<evidence type="ECO:0000313" key="2">
    <source>
        <dbReference type="Proteomes" id="UP001141806"/>
    </source>
</evidence>